<dbReference type="EMBL" id="MU274917">
    <property type="protein sequence ID" value="KAI0087541.1"/>
    <property type="molecule type" value="Genomic_DNA"/>
</dbReference>
<evidence type="ECO:0000313" key="1">
    <source>
        <dbReference type="EMBL" id="KAI0087541.1"/>
    </source>
</evidence>
<organism evidence="1 2">
    <name type="scientific">Irpex rosettiformis</name>
    <dbReference type="NCBI Taxonomy" id="378272"/>
    <lineage>
        <taxon>Eukaryota</taxon>
        <taxon>Fungi</taxon>
        <taxon>Dikarya</taxon>
        <taxon>Basidiomycota</taxon>
        <taxon>Agaricomycotina</taxon>
        <taxon>Agaricomycetes</taxon>
        <taxon>Polyporales</taxon>
        <taxon>Irpicaceae</taxon>
        <taxon>Irpex</taxon>
    </lineage>
</organism>
<name>A0ACB8TZW9_9APHY</name>
<gene>
    <name evidence="1" type="ORF">BDY19DRAFT_235743</name>
</gene>
<comment type="caution">
    <text evidence="1">The sequence shown here is derived from an EMBL/GenBank/DDBJ whole genome shotgun (WGS) entry which is preliminary data.</text>
</comment>
<protein>
    <submittedName>
        <fullName evidence="1">Uncharacterized protein</fullName>
    </submittedName>
</protein>
<keyword evidence="2" id="KW-1185">Reference proteome</keyword>
<dbReference type="Proteomes" id="UP001055072">
    <property type="component" value="Unassembled WGS sequence"/>
</dbReference>
<proteinExistence type="predicted"/>
<reference evidence="1" key="1">
    <citation type="journal article" date="2021" name="Environ. Microbiol.">
        <title>Gene family expansions and transcriptome signatures uncover fungal adaptations to wood decay.</title>
        <authorList>
            <person name="Hage H."/>
            <person name="Miyauchi S."/>
            <person name="Viragh M."/>
            <person name="Drula E."/>
            <person name="Min B."/>
            <person name="Chaduli D."/>
            <person name="Navarro D."/>
            <person name="Favel A."/>
            <person name="Norest M."/>
            <person name="Lesage-Meessen L."/>
            <person name="Balint B."/>
            <person name="Merenyi Z."/>
            <person name="de Eugenio L."/>
            <person name="Morin E."/>
            <person name="Martinez A.T."/>
            <person name="Baldrian P."/>
            <person name="Stursova M."/>
            <person name="Martinez M.J."/>
            <person name="Novotny C."/>
            <person name="Magnuson J.K."/>
            <person name="Spatafora J.W."/>
            <person name="Maurice S."/>
            <person name="Pangilinan J."/>
            <person name="Andreopoulos W."/>
            <person name="LaButti K."/>
            <person name="Hundley H."/>
            <person name="Na H."/>
            <person name="Kuo A."/>
            <person name="Barry K."/>
            <person name="Lipzen A."/>
            <person name="Henrissat B."/>
            <person name="Riley R."/>
            <person name="Ahrendt S."/>
            <person name="Nagy L.G."/>
            <person name="Grigoriev I.V."/>
            <person name="Martin F."/>
            <person name="Rosso M.N."/>
        </authorList>
    </citation>
    <scope>NUCLEOTIDE SEQUENCE</scope>
    <source>
        <strain evidence="1">CBS 384.51</strain>
    </source>
</reference>
<accession>A0ACB8TZW9</accession>
<sequence length="209" mass="23465">MRDIKQLMTWIFGVTPNSMSDERTASYFTWQNSHLRGSQQVSTLVRMAQIRQYSKMSSPDSRVQLRRPTVRFRDLKATLRLNQDQRTSSSTQATDASTAGVESSSDESDSEIAASSSDSESEDDGDVNATGMEEVFDWDTAQTVTRPRRPYDNEPSNRLVIEEIANLGSRTLRDLLSDEPLAVAPKPPQPPAAPIRTQPRKLQESDWSL</sequence>
<evidence type="ECO:0000313" key="2">
    <source>
        <dbReference type="Proteomes" id="UP001055072"/>
    </source>
</evidence>